<dbReference type="SUPFAM" id="SSF81296">
    <property type="entry name" value="E set domains"/>
    <property type="match status" value="1"/>
</dbReference>
<feature type="active site" evidence="7">
    <location>
        <position position="757"/>
    </location>
</feature>
<dbReference type="GO" id="GO:0008810">
    <property type="term" value="F:cellulase activity"/>
    <property type="evidence" value="ECO:0007669"/>
    <property type="project" value="UniProtKB-EC"/>
</dbReference>
<name>A0A367FRZ6_9ACTN</name>
<evidence type="ECO:0000256" key="9">
    <source>
        <dbReference type="SAM" id="MobiDB-lite"/>
    </source>
</evidence>
<dbReference type="InterPro" id="IPR008979">
    <property type="entry name" value="Galactose-bd-like_sf"/>
</dbReference>
<evidence type="ECO:0000256" key="4">
    <source>
        <dbReference type="ARBA" id="ARBA00023295"/>
    </source>
</evidence>
<keyword evidence="3 6" id="KW-0119">Carbohydrate metabolism</keyword>
<feature type="domain" description="CBM2" evidence="10">
    <location>
        <begin position="789"/>
        <end position="898"/>
    </location>
</feature>
<dbReference type="Pfam" id="PF00553">
    <property type="entry name" value="CBM_2"/>
    <property type="match status" value="1"/>
</dbReference>
<dbReference type="Gene3D" id="2.60.40.10">
    <property type="entry name" value="Immunoglobulins"/>
    <property type="match status" value="1"/>
</dbReference>
<keyword evidence="4 6" id="KW-0326">Glycosidase</keyword>
<dbReference type="SUPFAM" id="SSF49785">
    <property type="entry name" value="Galactose-binding domain-like"/>
    <property type="match status" value="1"/>
</dbReference>
<evidence type="ECO:0000313" key="11">
    <source>
        <dbReference type="EMBL" id="RCG32365.1"/>
    </source>
</evidence>
<dbReference type="InterPro" id="IPR012291">
    <property type="entry name" value="CBM2_carb-bd_dom_sf"/>
</dbReference>
<dbReference type="Pfam" id="PF00759">
    <property type="entry name" value="Glyco_hydro_9"/>
    <property type="match status" value="1"/>
</dbReference>
<dbReference type="SUPFAM" id="SSF48208">
    <property type="entry name" value="Six-hairpin glycosidases"/>
    <property type="match status" value="1"/>
</dbReference>
<protein>
    <recommendedName>
        <fullName evidence="8">Endoglucanase</fullName>
        <ecNumber evidence="8">3.2.1.4</ecNumber>
    </recommendedName>
</protein>
<organism evidence="11 12">
    <name type="scientific">Sphaerisporangium album</name>
    <dbReference type="NCBI Taxonomy" id="509200"/>
    <lineage>
        <taxon>Bacteria</taxon>
        <taxon>Bacillati</taxon>
        <taxon>Actinomycetota</taxon>
        <taxon>Actinomycetes</taxon>
        <taxon>Streptosporangiales</taxon>
        <taxon>Streptosporangiaceae</taxon>
        <taxon>Sphaerisporangium</taxon>
    </lineage>
</organism>
<dbReference type="SUPFAM" id="SSF49384">
    <property type="entry name" value="Carbohydrate-binding domain"/>
    <property type="match status" value="1"/>
</dbReference>
<evidence type="ECO:0000256" key="7">
    <source>
        <dbReference type="PROSITE-ProRule" id="PRU10060"/>
    </source>
</evidence>
<dbReference type="PROSITE" id="PS00698">
    <property type="entry name" value="GH9_3"/>
    <property type="match status" value="1"/>
</dbReference>
<comment type="similarity">
    <text evidence="1 6 8">Belongs to the glycosyl hydrolase 9 (cellulase E) family.</text>
</comment>
<accession>A0A367FRZ6</accession>
<evidence type="ECO:0000256" key="1">
    <source>
        <dbReference type="ARBA" id="ARBA00007072"/>
    </source>
</evidence>
<dbReference type="InterPro" id="IPR014756">
    <property type="entry name" value="Ig_E-set"/>
</dbReference>
<gene>
    <name evidence="11" type="ORF">DQ384_07690</name>
</gene>
<dbReference type="InterPro" id="IPR033126">
    <property type="entry name" value="Glyco_hydro_9_Asp/Glu_AS"/>
</dbReference>
<evidence type="ECO:0000256" key="3">
    <source>
        <dbReference type="ARBA" id="ARBA00023277"/>
    </source>
</evidence>
<dbReference type="SMART" id="SM00637">
    <property type="entry name" value="CBD_II"/>
    <property type="match status" value="1"/>
</dbReference>
<dbReference type="Proteomes" id="UP000253094">
    <property type="component" value="Unassembled WGS sequence"/>
</dbReference>
<dbReference type="PANTHER" id="PTHR22298">
    <property type="entry name" value="ENDO-1,4-BETA-GLUCANASE"/>
    <property type="match status" value="1"/>
</dbReference>
<comment type="catalytic activity">
    <reaction evidence="8">
        <text>Endohydrolysis of (1-&gt;4)-beta-D-glucosidic linkages in cellulose, lichenin and cereal beta-D-glucans.</text>
        <dbReference type="EC" id="3.2.1.4"/>
    </reaction>
</comment>
<dbReference type="InterPro" id="IPR004197">
    <property type="entry name" value="Cellulase_Ig-like"/>
</dbReference>
<dbReference type="InterPro" id="IPR001919">
    <property type="entry name" value="CBD2"/>
</dbReference>
<dbReference type="AlphaFoldDB" id="A0A367FRZ6"/>
<dbReference type="Pfam" id="PF02927">
    <property type="entry name" value="CelD_N"/>
    <property type="match status" value="1"/>
</dbReference>
<dbReference type="GO" id="GO:0030245">
    <property type="term" value="P:cellulose catabolic process"/>
    <property type="evidence" value="ECO:0007669"/>
    <property type="project" value="UniProtKB-KW"/>
</dbReference>
<evidence type="ECO:0000256" key="6">
    <source>
        <dbReference type="PROSITE-ProRule" id="PRU10059"/>
    </source>
</evidence>
<dbReference type="Gene3D" id="1.50.10.10">
    <property type="match status" value="1"/>
</dbReference>
<dbReference type="InterPro" id="IPR012341">
    <property type="entry name" value="6hp_glycosidase-like_sf"/>
</dbReference>
<feature type="active site" evidence="6">
    <location>
        <position position="709"/>
    </location>
</feature>
<proteinExistence type="inferred from homology"/>
<dbReference type="EC" id="3.2.1.4" evidence="8"/>
<evidence type="ECO:0000256" key="5">
    <source>
        <dbReference type="ARBA" id="ARBA00023326"/>
    </source>
</evidence>
<feature type="active site" evidence="7">
    <location>
        <position position="766"/>
    </location>
</feature>
<dbReference type="InterPro" id="IPR018221">
    <property type="entry name" value="Glyco_hydro_9_His_AS"/>
</dbReference>
<evidence type="ECO:0000259" key="10">
    <source>
        <dbReference type="PROSITE" id="PS51173"/>
    </source>
</evidence>
<dbReference type="EMBL" id="QOIL01000003">
    <property type="protein sequence ID" value="RCG32365.1"/>
    <property type="molecule type" value="Genomic_DNA"/>
</dbReference>
<dbReference type="InterPro" id="IPR001701">
    <property type="entry name" value="Glyco_hydro_9"/>
</dbReference>
<dbReference type="Gene3D" id="2.60.40.290">
    <property type="match status" value="1"/>
</dbReference>
<dbReference type="Gene3D" id="2.60.120.260">
    <property type="entry name" value="Galactose-binding domain-like"/>
    <property type="match status" value="1"/>
</dbReference>
<evidence type="ECO:0000256" key="2">
    <source>
        <dbReference type="ARBA" id="ARBA00022801"/>
    </source>
</evidence>
<sequence>MREPRSGNAPTNPAPVRGARVPGSSTAPLVHPPHDLQGNRVTRPSRRWARSLAVTAAAALAASAISLTAHAADEGPEQIVNGTFDTGSDPWWHTQGIAFDTTGGRLCADIPGGTVNPWDVIIGQNDIPLVKDETYAFRFFSSSDPAKVGRALVQLPVDPYTAYVTANPELVPGGATYSYTFTSPVDLPNAQVVFQLGGSATPWRFCMDDVSLKGGAERDTYKPDTGPRVRVNQVAYLPKGPKNATVVTDATTPLPWQLKNGGGQVVASGSTTPRGVDASSGQNVHSIDFGTYAVAGTGYTLTADGETSRPFDIGAAAYERLRADALKFYYTQRSGIAIRDDLRPGYARPAGHAGVAPNRGDTSVPCQPGVCDYTLDVSGGWYDAGDHGKYVVNGGISVAQLMSEFERTKNAATTVPLGDGALALPESGNGVPDILDEARWEQEFLLRMQVPAGKPYAGMAHHKIHDENWTGLPLLPHLDAQKRELHPVSTAATLNLAATAAQAARLFAPYDPAFAARNLTAARAAWAAAKANPARLASPSDGTGGGAYDDADVSDEFYWAAAELYITTGENEFKNYVLASPQHTADIWGPRGFDWGHVAQLGRIDLATVPNALPGRDQVRASVVQGADRYLATLTAHPYGVPYDPPTYDWGSNNLVLNNMVVMAAAYDITGTLKYRDGVLQGIDYIFGRNALNQSYVTGYGEVASHNQHSRWYSHQLDPALPNPPAGTLAGGPNSGLQDPLAADKLRGCKPQFCYIDDINSWATNELTINWNSPLAWVSAFVAGQGDGAVKAPGACQVTYTTHGQWPGGFTTQVTVKNTGTSAIKGWALKWSFLGGQKVTGFWSTDLAQSGATVTARDLGWNKEIKPGRSVTFGFNGDGAPGANPAPDLFTLNGAACA</sequence>
<dbReference type="InterPro" id="IPR013783">
    <property type="entry name" value="Ig-like_fold"/>
</dbReference>
<dbReference type="InterPro" id="IPR008928">
    <property type="entry name" value="6-hairpin_glycosidase_sf"/>
</dbReference>
<dbReference type="InterPro" id="IPR003305">
    <property type="entry name" value="CenC_carb-bd"/>
</dbReference>
<feature type="region of interest" description="Disordered" evidence="9">
    <location>
        <begin position="1"/>
        <end position="44"/>
    </location>
</feature>
<keyword evidence="12" id="KW-1185">Reference proteome</keyword>
<dbReference type="Pfam" id="PF02018">
    <property type="entry name" value="CBM_4_9"/>
    <property type="match status" value="1"/>
</dbReference>
<dbReference type="CDD" id="cd02850">
    <property type="entry name" value="E_set_Cellulase_N"/>
    <property type="match status" value="1"/>
</dbReference>
<dbReference type="PROSITE" id="PS51173">
    <property type="entry name" value="CBM2"/>
    <property type="match status" value="1"/>
</dbReference>
<evidence type="ECO:0000313" key="12">
    <source>
        <dbReference type="Proteomes" id="UP000253094"/>
    </source>
</evidence>
<keyword evidence="8" id="KW-0136">Cellulose degradation</keyword>
<comment type="caution">
    <text evidence="11">The sequence shown here is derived from an EMBL/GenBank/DDBJ whole genome shotgun (WGS) entry which is preliminary data.</text>
</comment>
<keyword evidence="2 6" id="KW-0378">Hydrolase</keyword>
<dbReference type="InterPro" id="IPR008965">
    <property type="entry name" value="CBM2/CBM3_carb-bd_dom_sf"/>
</dbReference>
<reference evidence="11 12" key="1">
    <citation type="submission" date="2018-06" db="EMBL/GenBank/DDBJ databases">
        <title>Sphaerisporangium craniellae sp. nov., isolated from a marine sponge in the South China Sea.</title>
        <authorList>
            <person name="Li L."/>
        </authorList>
    </citation>
    <scope>NUCLEOTIDE SEQUENCE [LARGE SCALE GENOMIC DNA]</scope>
    <source>
        <strain evidence="11 12">CCTCC AA 208026</strain>
    </source>
</reference>
<dbReference type="GO" id="GO:0030247">
    <property type="term" value="F:polysaccharide binding"/>
    <property type="evidence" value="ECO:0007669"/>
    <property type="project" value="UniProtKB-UniRule"/>
</dbReference>
<evidence type="ECO:0000256" key="8">
    <source>
        <dbReference type="RuleBase" id="RU361166"/>
    </source>
</evidence>
<keyword evidence="5 6" id="KW-0624">Polysaccharide degradation</keyword>
<dbReference type="OrthoDB" id="9808897at2"/>
<dbReference type="PROSITE" id="PS00592">
    <property type="entry name" value="GH9_2"/>
    <property type="match status" value="1"/>
</dbReference>